<accession>A0A8E2JIX2</accession>
<feature type="transmembrane region" description="Helical" evidence="5">
    <location>
        <begin position="33"/>
        <end position="53"/>
    </location>
</feature>
<keyword evidence="3 5" id="KW-1133">Transmembrane helix</keyword>
<evidence type="ECO:0000313" key="7">
    <source>
        <dbReference type="Proteomes" id="UP000250266"/>
    </source>
</evidence>
<comment type="subcellular location">
    <subcellularLocation>
        <location evidence="1">Membrane</location>
        <topology evidence="1">Multi-pass membrane protein</topology>
    </subcellularLocation>
</comment>
<feature type="transmembrane region" description="Helical" evidence="5">
    <location>
        <begin position="215"/>
        <end position="235"/>
    </location>
</feature>
<evidence type="ECO:0000256" key="2">
    <source>
        <dbReference type="ARBA" id="ARBA00022692"/>
    </source>
</evidence>
<feature type="transmembrane region" description="Helical" evidence="5">
    <location>
        <begin position="135"/>
        <end position="156"/>
    </location>
</feature>
<organism evidence="6 7">
    <name type="scientific">Lepidopterella palustris CBS 459.81</name>
    <dbReference type="NCBI Taxonomy" id="1314670"/>
    <lineage>
        <taxon>Eukaryota</taxon>
        <taxon>Fungi</taxon>
        <taxon>Dikarya</taxon>
        <taxon>Ascomycota</taxon>
        <taxon>Pezizomycotina</taxon>
        <taxon>Dothideomycetes</taxon>
        <taxon>Pleosporomycetidae</taxon>
        <taxon>Mytilinidiales</taxon>
        <taxon>Argynnaceae</taxon>
        <taxon>Lepidopterella</taxon>
    </lineage>
</organism>
<dbReference type="OrthoDB" id="4521223at2759"/>
<evidence type="ECO:0000313" key="6">
    <source>
        <dbReference type="EMBL" id="OCK83749.1"/>
    </source>
</evidence>
<keyword evidence="7" id="KW-1185">Reference proteome</keyword>
<dbReference type="GO" id="GO:0000324">
    <property type="term" value="C:fungal-type vacuole"/>
    <property type="evidence" value="ECO:0007669"/>
    <property type="project" value="TreeGrafter"/>
</dbReference>
<dbReference type="Pfam" id="PF04479">
    <property type="entry name" value="RTA1"/>
    <property type="match status" value="1"/>
</dbReference>
<dbReference type="EMBL" id="KV744853">
    <property type="protein sequence ID" value="OCK83749.1"/>
    <property type="molecule type" value="Genomic_DNA"/>
</dbReference>
<dbReference type="Proteomes" id="UP000250266">
    <property type="component" value="Unassembled WGS sequence"/>
</dbReference>
<feature type="transmembrane region" description="Helical" evidence="5">
    <location>
        <begin position="60"/>
        <end position="80"/>
    </location>
</feature>
<feature type="transmembrane region" description="Helical" evidence="5">
    <location>
        <begin position="95"/>
        <end position="114"/>
    </location>
</feature>
<evidence type="ECO:0000256" key="3">
    <source>
        <dbReference type="ARBA" id="ARBA00022989"/>
    </source>
</evidence>
<dbReference type="GO" id="GO:0005886">
    <property type="term" value="C:plasma membrane"/>
    <property type="evidence" value="ECO:0007669"/>
    <property type="project" value="TreeGrafter"/>
</dbReference>
<dbReference type="PANTHER" id="PTHR31465:SF9">
    <property type="entry name" value="SPHINGOID LONG-CHAIN BASE TRANSPORTER RSB1"/>
    <property type="match status" value="1"/>
</dbReference>
<evidence type="ECO:0000256" key="5">
    <source>
        <dbReference type="SAM" id="Phobius"/>
    </source>
</evidence>
<sequence>MVHNHTSQAIDTSLCTLSTCPIAWAQVDYDPTLAGNLIYLVIFAILFLAQGFLGIRYRTWGFLVGMFCGIFLEILGYPYHYGRSRLLTTVLCNSYLIPITIGPAFLSASVYLCLGRIIMTYGTETSRFAPRTYMFIFSTCDFFSLLLQSIGGAIAATSNTRSGSKTGANIMVAGLAFQVFSLILFMLLAGEYWWRVRQAPKGRMEFSDLRASKMFRLFKFALVVSTIAIFIRSVFRVAELQGGFGGSIANNEVLFMIFEGPFIIIAVAVLTVCHPGIAFGGMWAAANWPLRTSKSAGEQGVELEESFSRENLHK</sequence>
<keyword evidence="2 5" id="KW-0812">Transmembrane</keyword>
<feature type="transmembrane region" description="Helical" evidence="5">
    <location>
        <begin position="168"/>
        <end position="194"/>
    </location>
</feature>
<dbReference type="AlphaFoldDB" id="A0A8E2JIX2"/>
<reference evidence="6 7" key="1">
    <citation type="journal article" date="2016" name="Nat. Commun.">
        <title>Ectomycorrhizal ecology is imprinted in the genome of the dominant symbiotic fungus Cenococcum geophilum.</title>
        <authorList>
            <consortium name="DOE Joint Genome Institute"/>
            <person name="Peter M."/>
            <person name="Kohler A."/>
            <person name="Ohm R.A."/>
            <person name="Kuo A."/>
            <person name="Krutzmann J."/>
            <person name="Morin E."/>
            <person name="Arend M."/>
            <person name="Barry K.W."/>
            <person name="Binder M."/>
            <person name="Choi C."/>
            <person name="Clum A."/>
            <person name="Copeland A."/>
            <person name="Grisel N."/>
            <person name="Haridas S."/>
            <person name="Kipfer T."/>
            <person name="LaButti K."/>
            <person name="Lindquist E."/>
            <person name="Lipzen A."/>
            <person name="Maire R."/>
            <person name="Meier B."/>
            <person name="Mihaltcheva S."/>
            <person name="Molinier V."/>
            <person name="Murat C."/>
            <person name="Poggeler S."/>
            <person name="Quandt C.A."/>
            <person name="Sperisen C."/>
            <person name="Tritt A."/>
            <person name="Tisserant E."/>
            <person name="Crous P.W."/>
            <person name="Henrissat B."/>
            <person name="Nehls U."/>
            <person name="Egli S."/>
            <person name="Spatafora J.W."/>
            <person name="Grigoriev I.V."/>
            <person name="Martin F.M."/>
        </authorList>
    </citation>
    <scope>NUCLEOTIDE SEQUENCE [LARGE SCALE GENOMIC DNA]</scope>
    <source>
        <strain evidence="6 7">CBS 459.81</strain>
    </source>
</reference>
<protein>
    <submittedName>
        <fullName evidence="6">Putative RTA1 domain protein</fullName>
    </submittedName>
</protein>
<evidence type="ECO:0000256" key="4">
    <source>
        <dbReference type="ARBA" id="ARBA00023136"/>
    </source>
</evidence>
<evidence type="ECO:0000256" key="1">
    <source>
        <dbReference type="ARBA" id="ARBA00004141"/>
    </source>
</evidence>
<proteinExistence type="predicted"/>
<dbReference type="InterPro" id="IPR007568">
    <property type="entry name" value="RTA1"/>
</dbReference>
<keyword evidence="4 5" id="KW-0472">Membrane</keyword>
<name>A0A8E2JIX2_9PEZI</name>
<gene>
    <name evidence="6" type="ORF">K432DRAFT_440596</name>
</gene>
<dbReference type="PANTHER" id="PTHR31465">
    <property type="entry name" value="PROTEIN RTA1-RELATED"/>
    <property type="match status" value="1"/>
</dbReference>
<feature type="transmembrane region" description="Helical" evidence="5">
    <location>
        <begin position="262"/>
        <end position="285"/>
    </location>
</feature>